<dbReference type="CDD" id="cd19531">
    <property type="entry name" value="LCL_NRPS-like"/>
    <property type="match status" value="2"/>
</dbReference>
<dbReference type="GO" id="GO:0031177">
    <property type="term" value="F:phosphopantetheine binding"/>
    <property type="evidence" value="ECO:0007669"/>
    <property type="project" value="InterPro"/>
</dbReference>
<keyword evidence="8" id="KW-1185">Reference proteome</keyword>
<dbReference type="SMART" id="SM00823">
    <property type="entry name" value="PKS_PP"/>
    <property type="match status" value="2"/>
</dbReference>
<dbReference type="InterPro" id="IPR006162">
    <property type="entry name" value="Ppantetheine_attach_site"/>
</dbReference>
<protein>
    <recommendedName>
        <fullName evidence="6">Carrier domain-containing protein</fullName>
    </recommendedName>
</protein>
<dbReference type="Gene3D" id="3.40.50.980">
    <property type="match status" value="2"/>
</dbReference>
<keyword evidence="4" id="KW-0597">Phosphoprotein</keyword>
<keyword evidence="3" id="KW-0596">Phosphopantetheine</keyword>
<dbReference type="InterPro" id="IPR023213">
    <property type="entry name" value="CAT-like_dom_sf"/>
</dbReference>
<dbReference type="GO" id="GO:0072330">
    <property type="term" value="P:monocarboxylic acid biosynthetic process"/>
    <property type="evidence" value="ECO:0007669"/>
    <property type="project" value="UniProtKB-ARBA"/>
</dbReference>
<dbReference type="FunFam" id="3.30.559.10:FF:000012">
    <property type="entry name" value="Non-ribosomal peptide synthetase"/>
    <property type="match status" value="1"/>
</dbReference>
<dbReference type="NCBIfam" id="TIGR01733">
    <property type="entry name" value="AA-adenyl-dom"/>
    <property type="match status" value="2"/>
</dbReference>
<dbReference type="InterPro" id="IPR020845">
    <property type="entry name" value="AMP-binding_CS"/>
</dbReference>
<evidence type="ECO:0000256" key="5">
    <source>
        <dbReference type="ARBA" id="ARBA00023194"/>
    </source>
</evidence>
<dbReference type="InterPro" id="IPR009081">
    <property type="entry name" value="PP-bd_ACP"/>
</dbReference>
<evidence type="ECO:0000256" key="2">
    <source>
        <dbReference type="ARBA" id="ARBA00006432"/>
    </source>
</evidence>
<evidence type="ECO:0000313" key="7">
    <source>
        <dbReference type="EMBL" id="ARU60222.1"/>
    </source>
</evidence>
<feature type="domain" description="Carrier" evidence="6">
    <location>
        <begin position="961"/>
        <end position="1036"/>
    </location>
</feature>
<evidence type="ECO:0000256" key="1">
    <source>
        <dbReference type="ARBA" id="ARBA00001957"/>
    </source>
</evidence>
<evidence type="ECO:0000256" key="4">
    <source>
        <dbReference type="ARBA" id="ARBA00022553"/>
    </source>
</evidence>
<dbReference type="GO" id="GO:0043041">
    <property type="term" value="P:amino acid activation for nonribosomal peptide biosynthetic process"/>
    <property type="evidence" value="ECO:0007669"/>
    <property type="project" value="TreeGrafter"/>
</dbReference>
<dbReference type="Gene3D" id="3.30.559.10">
    <property type="entry name" value="Chloramphenicol acetyltransferase-like domain"/>
    <property type="match status" value="2"/>
</dbReference>
<dbReference type="PANTHER" id="PTHR45527">
    <property type="entry name" value="NONRIBOSOMAL PEPTIDE SYNTHETASE"/>
    <property type="match status" value="1"/>
</dbReference>
<dbReference type="Proteomes" id="UP000195437">
    <property type="component" value="Chromosome"/>
</dbReference>
<dbReference type="FunFam" id="1.10.1200.10:FF:000016">
    <property type="entry name" value="Non-ribosomal peptide synthase"/>
    <property type="match status" value="1"/>
</dbReference>
<gene>
    <name evidence="7" type="ORF">CBW65_03475</name>
</gene>
<dbReference type="InterPro" id="IPR010071">
    <property type="entry name" value="AA_adenyl_dom"/>
</dbReference>
<dbReference type="InterPro" id="IPR025110">
    <property type="entry name" value="AMP-bd_C"/>
</dbReference>
<dbReference type="GO" id="GO:0003824">
    <property type="term" value="F:catalytic activity"/>
    <property type="evidence" value="ECO:0007669"/>
    <property type="project" value="InterPro"/>
</dbReference>
<keyword evidence="5" id="KW-0045">Antibiotic biosynthesis</keyword>
<name>A0A1Y0II94_9BACL</name>
<dbReference type="Gene3D" id="3.40.50.12780">
    <property type="entry name" value="N-terminal domain of ligase-like"/>
    <property type="match status" value="1"/>
</dbReference>
<dbReference type="InterPro" id="IPR020806">
    <property type="entry name" value="PKS_PP-bd"/>
</dbReference>
<dbReference type="Gene3D" id="3.30.300.30">
    <property type="match status" value="2"/>
</dbReference>
<reference evidence="8" key="1">
    <citation type="submission" date="2017-05" db="EMBL/GenBank/DDBJ databases">
        <authorList>
            <person name="Sung H."/>
        </authorList>
    </citation>
    <scope>NUCLEOTIDE SEQUENCE [LARGE SCALE GENOMIC DNA]</scope>
    <source>
        <strain evidence="8">AR23208</strain>
    </source>
</reference>
<dbReference type="InterPro" id="IPR045851">
    <property type="entry name" value="AMP-bd_C_sf"/>
</dbReference>
<accession>A0A1Y0II94</accession>
<dbReference type="EMBL" id="CP021434">
    <property type="protein sequence ID" value="ARU60222.1"/>
    <property type="molecule type" value="Genomic_DNA"/>
</dbReference>
<dbReference type="SUPFAM" id="SSF52777">
    <property type="entry name" value="CoA-dependent acyltransferases"/>
    <property type="match status" value="4"/>
</dbReference>
<dbReference type="Gene3D" id="2.30.38.10">
    <property type="entry name" value="Luciferase, Domain 3"/>
    <property type="match status" value="1"/>
</dbReference>
<dbReference type="Pfam" id="PF00501">
    <property type="entry name" value="AMP-binding"/>
    <property type="match status" value="2"/>
</dbReference>
<dbReference type="PROSITE" id="PS00012">
    <property type="entry name" value="PHOSPHOPANTETHEINE"/>
    <property type="match status" value="2"/>
</dbReference>
<feature type="domain" description="Carrier" evidence="6">
    <location>
        <begin position="2030"/>
        <end position="2105"/>
    </location>
</feature>
<dbReference type="PANTHER" id="PTHR45527:SF1">
    <property type="entry name" value="FATTY ACID SYNTHASE"/>
    <property type="match status" value="1"/>
</dbReference>
<dbReference type="FunFam" id="2.30.38.10:FF:000001">
    <property type="entry name" value="Non-ribosomal peptide synthetase PvdI"/>
    <property type="match status" value="2"/>
</dbReference>
<dbReference type="GO" id="GO:0044550">
    <property type="term" value="P:secondary metabolite biosynthetic process"/>
    <property type="evidence" value="ECO:0007669"/>
    <property type="project" value="UniProtKB-ARBA"/>
</dbReference>
<dbReference type="GO" id="GO:0017000">
    <property type="term" value="P:antibiotic biosynthetic process"/>
    <property type="evidence" value="ECO:0007669"/>
    <property type="project" value="UniProtKB-KW"/>
</dbReference>
<dbReference type="Pfam" id="PF13193">
    <property type="entry name" value="AMP-binding_C"/>
    <property type="match status" value="1"/>
</dbReference>
<dbReference type="KEGG" id="tum:CBW65_03475"/>
<dbReference type="NCBIfam" id="NF003417">
    <property type="entry name" value="PRK04813.1"/>
    <property type="match status" value="2"/>
</dbReference>
<dbReference type="SUPFAM" id="SSF56801">
    <property type="entry name" value="Acetyl-CoA synthetase-like"/>
    <property type="match status" value="2"/>
</dbReference>
<evidence type="ECO:0000256" key="3">
    <source>
        <dbReference type="ARBA" id="ARBA00022450"/>
    </source>
</evidence>
<evidence type="ECO:0000259" key="6">
    <source>
        <dbReference type="PROSITE" id="PS50075"/>
    </source>
</evidence>
<comment type="cofactor">
    <cofactor evidence="1">
        <name>pantetheine 4'-phosphate</name>
        <dbReference type="ChEBI" id="CHEBI:47942"/>
    </cofactor>
</comment>
<organism evidence="7 8">
    <name type="scientific">Tumebacillus avium</name>
    <dbReference type="NCBI Taxonomy" id="1903704"/>
    <lineage>
        <taxon>Bacteria</taxon>
        <taxon>Bacillati</taxon>
        <taxon>Bacillota</taxon>
        <taxon>Bacilli</taxon>
        <taxon>Bacillales</taxon>
        <taxon>Alicyclobacillaceae</taxon>
        <taxon>Tumebacillus</taxon>
    </lineage>
</organism>
<dbReference type="GO" id="GO:0005829">
    <property type="term" value="C:cytosol"/>
    <property type="evidence" value="ECO:0007669"/>
    <property type="project" value="TreeGrafter"/>
</dbReference>
<dbReference type="FunFam" id="3.40.50.980:FF:000001">
    <property type="entry name" value="Non-ribosomal peptide synthetase"/>
    <property type="match status" value="2"/>
</dbReference>
<comment type="similarity">
    <text evidence="2">Belongs to the ATP-dependent AMP-binding enzyme family.</text>
</comment>
<dbReference type="Gene3D" id="3.30.559.30">
    <property type="entry name" value="Nonribosomal peptide synthetase, condensation domain"/>
    <property type="match status" value="2"/>
</dbReference>
<dbReference type="InterPro" id="IPR036736">
    <property type="entry name" value="ACP-like_sf"/>
</dbReference>
<dbReference type="CDD" id="cd05930">
    <property type="entry name" value="A_NRPS"/>
    <property type="match status" value="2"/>
</dbReference>
<dbReference type="OrthoDB" id="9765680at2"/>
<evidence type="ECO:0000313" key="8">
    <source>
        <dbReference type="Proteomes" id="UP000195437"/>
    </source>
</evidence>
<dbReference type="GO" id="GO:0008610">
    <property type="term" value="P:lipid biosynthetic process"/>
    <property type="evidence" value="ECO:0007669"/>
    <property type="project" value="UniProtKB-ARBA"/>
</dbReference>
<dbReference type="InterPro" id="IPR042099">
    <property type="entry name" value="ANL_N_sf"/>
</dbReference>
<dbReference type="FunFam" id="3.40.50.12780:FF:000012">
    <property type="entry name" value="Non-ribosomal peptide synthetase"/>
    <property type="match status" value="2"/>
</dbReference>
<dbReference type="InterPro" id="IPR001242">
    <property type="entry name" value="Condensation_dom"/>
</dbReference>
<proteinExistence type="inferred from homology"/>
<dbReference type="Pfam" id="PF00550">
    <property type="entry name" value="PP-binding"/>
    <property type="match status" value="2"/>
</dbReference>
<dbReference type="Pfam" id="PF00668">
    <property type="entry name" value="Condensation"/>
    <property type="match status" value="2"/>
</dbReference>
<sequence>MKTETEVFVLPASFAQQRLWFVDQLLEENAVYTMAATVRMNGRLDRAALARSVDEIILRHEVLRTVFAVEDEELVQVIAAEPQSVLAGVQAESFDEARKLASEAAKRPFHLQNGPLLRTELYSWSEQEHLLLIAMHHIVSDAWSVGVLIRELSALYAAFASDPDAESPLEELPVQYADYAVSQKDWMQGEVLQEQLQYWQDKLHGAETVLALPTDRPRTEQESARGGVVRVELSEDLSQGVRGLAKQGGATLFMTLLAAYQTLLFRWTGQKSVLVGSPAAGRDEEGIELLIGFFVNNVVYRGDRTAGMSFQDLLAQVKRTVLDGLAHGEAPFEKVVEALQPERVPGVSPLFQTMFDLQSEHFEGLEMGGLQVTVEPVELGIAKYDLTLTMAERGQGLTAEFEYNAELFDETTIVRLGSLLTTLLTSIVAAPELPLEKLTLLPDAELAQLAALGVAPQAFQTGVTAHELIEATAARLPEQIAVQAGAETLTYAELNARANQLARRLQQLGAGPDVVIGLSLRRSLDMAVGLLAILKAGSAYLPLDPQYPQERLRLMIEDSGLNILLTESALLPQLPSVEGVKLFAVDMEREATAQECAENVASGVQEHHLAYVIYTSGSTGRPKGVMIEHRSLVNHMQAAVQLFGLTADDRALQFSSISFDIAVEELFPTWLCGATLVMREEELLASADFLRFMERERITVFNTPTAYWKHWSRELQGLSLPDALRLLVIGGEKASRGDLQVWNAVSGSERVVLLNSYGPTETTVTATVWQAERIEANALVPIGRPLANHRLYVLDEHLQPVPIGSPGELYIAGAGVARGYLRQPELTAERFVTLQGVADRAYRTGDVVRWRQDGSLDYLGRTDEQVKVRGYRIELGEVEAALLRHPHVASAVAAVMEDKLAAYYTGVATDDLKLFLQAELPEYMVPHVLLHLDEIPMLPSGKVDRRALPAPHTLTDSGQVPLRTETEHGVAAVWEEVLGRGGIGADANFFDLGGHSLLATQAVSRLQAAFGVELPLRTLFEHPTLAGLAAQIERVKGESASQDMQPMIEVVSRDGELSLSFAQERLWFLTQLEPDTAAYNISSGVRMTGVLNRDALEHSFAALIERHEALRTTFTEAGGRAQLQIREPQPLVIDFRDLQHIAQDGQMEEVQRIAEGEAFRPFDIEQGPLLRATLLLLGENEHILLFTMHHMISDGWSVAVLIREMAACYEAFSTGSESELAPLPIQYADYAAWQRNWLQGDVLSEQLSYWQDKLSGDLPVLQLQTDRPRPPVQTFNGATLSLTVPPEATAGLNALAQSTGATLYMTLLAAYQTLLHRYTGQDDILVGSPIAGRTRRETEPLIGCFVNTLVMRTDLSGDPSFRDLLGRVKQTAVEAYAHGDMPFEKLVEFLDYERNLGYTPLFQTMFVLQNTPFAALELSGVEMELFEIAHNTAKFDLTLLISEEDGALSAVFEYNTDLFDRTTIERMAAHFGNLLNALAVDSTAPLSQLPLLSAAEKEELLYGWNDTAVPFPDTVCLHELFEAQAQQTPDNIAVIFGTDTLTYAELDARANQLARHLQAAGVGPNVPVGVCVERSLELIIALVGVLKAGGAFVPLDSEVPAARLAQVITDAAAPVCLAQEHLREKLPQEATSWVFLDSGWAEIAAQDSIKPESGVTPDDLVSIYYTSGSTGKPKGVASHHRGWVNRMCWMQNQHELQANETALQKTTMTFDDSAVEVFWPLMTGARIAVLEPALHRDPRSIIDAAVQYEVSLLQFVPSMLNLVLDELNADDRAGLHRLRITVSSGEALRSELVRTFLDTMPGILTNTWGATEVSIDSTIHICSAEDVEAGEIVAVGRPIDNNTVYILDAHLQPVPIGVAGDLYLGGVGLAKGYLGDEARTEAAFVNNPFRPGEKMYKTGDRGCYRADGAIRFLGRLDDQVKIRGQRVELGEIENVLGQHPAVKETAVTAITDDAGNKRLAGYVSLFQSDEELPTASDLRQYLKQKLPEYMVPSWVLILDALPQNANGKIDRKELPLPDSSRPDLAEEYVVPEGPVEETLAEIVMELLGLERVGAFDSFFDLGGHSLLAVQLISRVRDTFEIDLPLRALFEEPTIEKLAIRIEDLLIEKLEGMTDEEADARLSQQD</sequence>
<dbReference type="RefSeq" id="WP_087455609.1">
    <property type="nucleotide sequence ID" value="NZ_CP021434.1"/>
</dbReference>
<dbReference type="FunFam" id="3.30.300.30:FF:000010">
    <property type="entry name" value="Enterobactin synthetase component F"/>
    <property type="match status" value="1"/>
</dbReference>
<dbReference type="FunFam" id="1.10.1200.10:FF:000005">
    <property type="entry name" value="Nonribosomal peptide synthetase 1"/>
    <property type="match status" value="1"/>
</dbReference>
<dbReference type="Gene3D" id="1.10.1200.10">
    <property type="entry name" value="ACP-like"/>
    <property type="match status" value="2"/>
</dbReference>
<dbReference type="SUPFAM" id="SSF47336">
    <property type="entry name" value="ACP-like"/>
    <property type="match status" value="2"/>
</dbReference>
<dbReference type="InterPro" id="IPR000873">
    <property type="entry name" value="AMP-dep_synth/lig_dom"/>
</dbReference>
<dbReference type="PROSITE" id="PS50075">
    <property type="entry name" value="CARRIER"/>
    <property type="match status" value="2"/>
</dbReference>
<dbReference type="PROSITE" id="PS00455">
    <property type="entry name" value="AMP_BINDING"/>
    <property type="match status" value="2"/>
</dbReference>